<feature type="domain" description="Glycosyltransferase 2-like" evidence="1">
    <location>
        <begin position="6"/>
        <end position="124"/>
    </location>
</feature>
<dbReference type="EMBL" id="PEZH01000051">
    <property type="protein sequence ID" value="PIS14955.1"/>
    <property type="molecule type" value="Genomic_DNA"/>
</dbReference>
<dbReference type="Gene3D" id="3.90.550.10">
    <property type="entry name" value="Spore Coat Polysaccharide Biosynthesis Protein SpsA, Chain A"/>
    <property type="match status" value="1"/>
</dbReference>
<dbReference type="CDD" id="cd00761">
    <property type="entry name" value="Glyco_tranf_GTA_type"/>
    <property type="match status" value="1"/>
</dbReference>
<accession>A0A2H0WQQ5</accession>
<dbReference type="SUPFAM" id="SSF53448">
    <property type="entry name" value="Nucleotide-diphospho-sugar transferases"/>
    <property type="match status" value="1"/>
</dbReference>
<dbReference type="PANTHER" id="PTHR43179:SF7">
    <property type="entry name" value="RHAMNOSYLTRANSFERASE WBBL"/>
    <property type="match status" value="1"/>
</dbReference>
<dbReference type="AlphaFoldDB" id="A0A2H0WQQ5"/>
<proteinExistence type="predicted"/>
<sequence>MPPKLSVVVCTFNRGKSLKKCLKSLCQQTFSNFEVVIVDGGSQDNTNQVVNRFSQKLKIRLFVDRRPELSQVRDRGWREARGQYVAWIDDDVIASLYWAQEIINTLNDSTHKNIAGVSGPTIINQKLLANRDVFSFYHARGIKKILGEFWNWFFLEGGKFAVGQITKCGAWTPGSNFSQSLKIRKLQDVDYLEACNMTLRRNLIEKVGGFDYGYTGVGEWSELDLAIRVKKLGYRLVFNPKARVNHDISREGVFKRRTHSRQRMENFFRFYFRHIFKFRLDYIFKFSCYLLFLNSYWGYKAISTQNINWLGGWVGTATGFLKVLEKNYENRR</sequence>
<comment type="caution">
    <text evidence="2">The sequence shown here is derived from an EMBL/GenBank/DDBJ whole genome shotgun (WGS) entry which is preliminary data.</text>
</comment>
<evidence type="ECO:0000259" key="1">
    <source>
        <dbReference type="Pfam" id="PF00535"/>
    </source>
</evidence>
<evidence type="ECO:0000313" key="2">
    <source>
        <dbReference type="EMBL" id="PIS14955.1"/>
    </source>
</evidence>
<name>A0A2H0WQQ5_9BACT</name>
<gene>
    <name evidence="2" type="ORF">COT63_02575</name>
</gene>
<dbReference type="InterPro" id="IPR001173">
    <property type="entry name" value="Glyco_trans_2-like"/>
</dbReference>
<dbReference type="InterPro" id="IPR029044">
    <property type="entry name" value="Nucleotide-diphossugar_trans"/>
</dbReference>
<evidence type="ECO:0000313" key="3">
    <source>
        <dbReference type="Proteomes" id="UP000231282"/>
    </source>
</evidence>
<dbReference type="Pfam" id="PF00535">
    <property type="entry name" value="Glycos_transf_2"/>
    <property type="match status" value="1"/>
</dbReference>
<dbReference type="Proteomes" id="UP000231282">
    <property type="component" value="Unassembled WGS sequence"/>
</dbReference>
<organism evidence="2 3">
    <name type="scientific">Candidatus Shapirobacteria bacterium CG09_land_8_20_14_0_10_38_17</name>
    <dbReference type="NCBI Taxonomy" id="1974884"/>
    <lineage>
        <taxon>Bacteria</taxon>
        <taxon>Candidatus Shapironibacteriota</taxon>
    </lineage>
</organism>
<protein>
    <recommendedName>
        <fullName evidence="1">Glycosyltransferase 2-like domain-containing protein</fullName>
    </recommendedName>
</protein>
<dbReference type="PANTHER" id="PTHR43179">
    <property type="entry name" value="RHAMNOSYLTRANSFERASE WBBL"/>
    <property type="match status" value="1"/>
</dbReference>
<reference evidence="3" key="1">
    <citation type="submission" date="2017-09" db="EMBL/GenBank/DDBJ databases">
        <title>Depth-based differentiation of microbial function through sediment-hosted aquifers and enrichment of novel symbionts in the deep terrestrial subsurface.</title>
        <authorList>
            <person name="Probst A.J."/>
            <person name="Ladd B."/>
            <person name="Jarett J.K."/>
            <person name="Geller-Mcgrath D.E."/>
            <person name="Sieber C.M.K."/>
            <person name="Emerson J.B."/>
            <person name="Anantharaman K."/>
            <person name="Thomas B.C."/>
            <person name="Malmstrom R."/>
            <person name="Stieglmeier M."/>
            <person name="Klingl A."/>
            <person name="Woyke T."/>
            <person name="Ryan C.M."/>
            <person name="Banfield J.F."/>
        </authorList>
    </citation>
    <scope>NUCLEOTIDE SEQUENCE [LARGE SCALE GENOMIC DNA]</scope>
</reference>